<dbReference type="PANTHER" id="PTHR37540">
    <property type="entry name" value="TRANSCRIPTION FACTOR (ACR-2), PUTATIVE-RELATED-RELATED"/>
    <property type="match status" value="1"/>
</dbReference>
<organism evidence="2 3">
    <name type="scientific">Aspergillus saccharolyticus JOP 1030-1</name>
    <dbReference type="NCBI Taxonomy" id="1450539"/>
    <lineage>
        <taxon>Eukaryota</taxon>
        <taxon>Fungi</taxon>
        <taxon>Dikarya</taxon>
        <taxon>Ascomycota</taxon>
        <taxon>Pezizomycotina</taxon>
        <taxon>Eurotiomycetes</taxon>
        <taxon>Eurotiomycetidae</taxon>
        <taxon>Eurotiales</taxon>
        <taxon>Aspergillaceae</taxon>
        <taxon>Aspergillus</taxon>
        <taxon>Aspergillus subgen. Circumdati</taxon>
    </lineage>
</organism>
<dbReference type="AlphaFoldDB" id="A0A318ZSH3"/>
<feature type="compositionally biased region" description="Polar residues" evidence="1">
    <location>
        <begin position="19"/>
        <end position="28"/>
    </location>
</feature>
<feature type="region of interest" description="Disordered" evidence="1">
    <location>
        <begin position="68"/>
        <end position="108"/>
    </location>
</feature>
<evidence type="ECO:0000313" key="3">
    <source>
        <dbReference type="Proteomes" id="UP000248349"/>
    </source>
</evidence>
<name>A0A318ZSH3_9EURO</name>
<keyword evidence="3" id="KW-1185">Reference proteome</keyword>
<accession>A0A318ZSH3</accession>
<evidence type="ECO:0000313" key="2">
    <source>
        <dbReference type="EMBL" id="PYH49645.1"/>
    </source>
</evidence>
<dbReference type="EMBL" id="KZ821218">
    <property type="protein sequence ID" value="PYH49645.1"/>
    <property type="molecule type" value="Genomic_DNA"/>
</dbReference>
<dbReference type="Proteomes" id="UP000248349">
    <property type="component" value="Unassembled WGS sequence"/>
</dbReference>
<dbReference type="GeneID" id="37074257"/>
<dbReference type="RefSeq" id="XP_025435627.1">
    <property type="nucleotide sequence ID" value="XM_025573029.1"/>
</dbReference>
<evidence type="ECO:0000256" key="1">
    <source>
        <dbReference type="SAM" id="MobiDB-lite"/>
    </source>
</evidence>
<reference evidence="2 3" key="1">
    <citation type="submission" date="2016-12" db="EMBL/GenBank/DDBJ databases">
        <title>The genomes of Aspergillus section Nigri reveals drivers in fungal speciation.</title>
        <authorList>
            <consortium name="DOE Joint Genome Institute"/>
            <person name="Vesth T.C."/>
            <person name="Nybo J."/>
            <person name="Theobald S."/>
            <person name="Brandl J."/>
            <person name="Frisvad J.C."/>
            <person name="Nielsen K.F."/>
            <person name="Lyhne E.K."/>
            <person name="Kogle M.E."/>
            <person name="Kuo A."/>
            <person name="Riley R."/>
            <person name="Clum A."/>
            <person name="Nolan M."/>
            <person name="Lipzen A."/>
            <person name="Salamov A."/>
            <person name="Henrissat B."/>
            <person name="Wiebenga A."/>
            <person name="De Vries R.P."/>
            <person name="Grigoriev I.V."/>
            <person name="Mortensen U.H."/>
            <person name="Andersen M.R."/>
            <person name="Baker S.E."/>
        </authorList>
    </citation>
    <scope>NUCLEOTIDE SEQUENCE [LARGE SCALE GENOMIC DNA]</scope>
    <source>
        <strain evidence="2 3">JOP 1030-1</strain>
    </source>
</reference>
<sequence length="477" mass="54407">MTKSTNHRGSSLGAEGHQSGESVQQRTANIPPRVPTEIDHRSRSPEILSSASTMTTYLFVDDQLSPRERRAHVMREHNRKRGLRRTSTQSGGQNNPTNPPAPTPTSHGALNVWYPSPATSLDSFRKDPFDSLPAVNSLTDQELADAWVSKLSYWSGQNHYIKFQIYKTAIAHPVCFQAVILAYCARWRARLYRHQSSPEVEQHLLRAATMLEQASHQKKDSNLAMAFAGMSLHENRFGDNESAAMNYEDQAVGILRMRGRQDPKGVDEVFLHYVRILKMPREFALSHDDRVHLVHLVRGAKELKRKHNTAAYLSSVPQRRTAFQMASPLFCSLCPGPWPTSVPQGLHKYVIDLNISSHELSRTACLIYITTALWEFQHEPDKTSRFLAHLNELVAQYTLDRNPACETFIWLLIEERCSPDLRESERAWRTGELLKRIKQLPPVLRGDFSNILFSYLMLEDPAVEAGEFEREIFALRI</sequence>
<protein>
    <submittedName>
        <fullName evidence="2">Uncharacterized protein</fullName>
    </submittedName>
</protein>
<dbReference type="OrthoDB" id="4206571at2759"/>
<feature type="region of interest" description="Disordered" evidence="1">
    <location>
        <begin position="1"/>
        <end position="49"/>
    </location>
</feature>
<proteinExistence type="predicted"/>
<dbReference type="PANTHER" id="PTHR37540:SF10">
    <property type="entry name" value="SIGMA-70 REGION 2 FAMILY PROTEIN"/>
    <property type="match status" value="1"/>
</dbReference>
<gene>
    <name evidence="2" type="ORF">BP01DRAFT_330935</name>
</gene>